<organism evidence="2 3">
    <name type="scientific">Russula ochroleuca</name>
    <dbReference type="NCBI Taxonomy" id="152965"/>
    <lineage>
        <taxon>Eukaryota</taxon>
        <taxon>Fungi</taxon>
        <taxon>Dikarya</taxon>
        <taxon>Basidiomycota</taxon>
        <taxon>Agaricomycotina</taxon>
        <taxon>Agaricomycetes</taxon>
        <taxon>Russulales</taxon>
        <taxon>Russulaceae</taxon>
        <taxon>Russula</taxon>
    </lineage>
</organism>
<gene>
    <name evidence="2" type="ORF">DFH94DRAFT_689783</name>
</gene>
<evidence type="ECO:0000313" key="3">
    <source>
        <dbReference type="Proteomes" id="UP000759537"/>
    </source>
</evidence>
<feature type="transmembrane region" description="Helical" evidence="1">
    <location>
        <begin position="93"/>
        <end position="112"/>
    </location>
</feature>
<name>A0A9P5N0P6_9AGAM</name>
<keyword evidence="1" id="KW-1133">Transmembrane helix</keyword>
<dbReference type="OrthoDB" id="2744793at2759"/>
<feature type="transmembrane region" description="Helical" evidence="1">
    <location>
        <begin position="215"/>
        <end position="237"/>
    </location>
</feature>
<feature type="transmembrane region" description="Helical" evidence="1">
    <location>
        <begin position="243"/>
        <end position="265"/>
    </location>
</feature>
<dbReference type="AlphaFoldDB" id="A0A9P5N0P6"/>
<feature type="transmembrane region" description="Helical" evidence="1">
    <location>
        <begin position="6"/>
        <end position="33"/>
    </location>
</feature>
<dbReference type="Proteomes" id="UP000759537">
    <property type="component" value="Unassembled WGS sequence"/>
</dbReference>
<feature type="transmembrane region" description="Helical" evidence="1">
    <location>
        <begin position="119"/>
        <end position="141"/>
    </location>
</feature>
<reference evidence="2" key="2">
    <citation type="journal article" date="2020" name="Nat. Commun.">
        <title>Large-scale genome sequencing of mycorrhizal fungi provides insights into the early evolution of symbiotic traits.</title>
        <authorList>
            <person name="Miyauchi S."/>
            <person name="Kiss E."/>
            <person name="Kuo A."/>
            <person name="Drula E."/>
            <person name="Kohler A."/>
            <person name="Sanchez-Garcia M."/>
            <person name="Morin E."/>
            <person name="Andreopoulos B."/>
            <person name="Barry K.W."/>
            <person name="Bonito G."/>
            <person name="Buee M."/>
            <person name="Carver A."/>
            <person name="Chen C."/>
            <person name="Cichocki N."/>
            <person name="Clum A."/>
            <person name="Culley D."/>
            <person name="Crous P.W."/>
            <person name="Fauchery L."/>
            <person name="Girlanda M."/>
            <person name="Hayes R.D."/>
            <person name="Keri Z."/>
            <person name="LaButti K."/>
            <person name="Lipzen A."/>
            <person name="Lombard V."/>
            <person name="Magnuson J."/>
            <person name="Maillard F."/>
            <person name="Murat C."/>
            <person name="Nolan M."/>
            <person name="Ohm R.A."/>
            <person name="Pangilinan J."/>
            <person name="Pereira M.F."/>
            <person name="Perotto S."/>
            <person name="Peter M."/>
            <person name="Pfister S."/>
            <person name="Riley R."/>
            <person name="Sitrit Y."/>
            <person name="Stielow J.B."/>
            <person name="Szollosi G."/>
            <person name="Zifcakova L."/>
            <person name="Stursova M."/>
            <person name="Spatafora J.W."/>
            <person name="Tedersoo L."/>
            <person name="Vaario L.M."/>
            <person name="Yamada A."/>
            <person name="Yan M."/>
            <person name="Wang P."/>
            <person name="Xu J."/>
            <person name="Bruns T."/>
            <person name="Baldrian P."/>
            <person name="Vilgalys R."/>
            <person name="Dunand C."/>
            <person name="Henrissat B."/>
            <person name="Grigoriev I.V."/>
            <person name="Hibbett D."/>
            <person name="Nagy L.G."/>
            <person name="Martin F.M."/>
        </authorList>
    </citation>
    <scope>NUCLEOTIDE SEQUENCE</scope>
    <source>
        <strain evidence="2">Prilba</strain>
    </source>
</reference>
<reference evidence="2" key="1">
    <citation type="submission" date="2019-10" db="EMBL/GenBank/DDBJ databases">
        <authorList>
            <consortium name="DOE Joint Genome Institute"/>
            <person name="Kuo A."/>
            <person name="Miyauchi S."/>
            <person name="Kiss E."/>
            <person name="Drula E."/>
            <person name="Kohler A."/>
            <person name="Sanchez-Garcia M."/>
            <person name="Andreopoulos B."/>
            <person name="Barry K.W."/>
            <person name="Bonito G."/>
            <person name="Buee M."/>
            <person name="Carver A."/>
            <person name="Chen C."/>
            <person name="Cichocki N."/>
            <person name="Clum A."/>
            <person name="Culley D."/>
            <person name="Crous P.W."/>
            <person name="Fauchery L."/>
            <person name="Girlanda M."/>
            <person name="Hayes R."/>
            <person name="Keri Z."/>
            <person name="LaButti K."/>
            <person name="Lipzen A."/>
            <person name="Lombard V."/>
            <person name="Magnuson J."/>
            <person name="Maillard F."/>
            <person name="Morin E."/>
            <person name="Murat C."/>
            <person name="Nolan M."/>
            <person name="Ohm R."/>
            <person name="Pangilinan J."/>
            <person name="Pereira M."/>
            <person name="Perotto S."/>
            <person name="Peter M."/>
            <person name="Riley R."/>
            <person name="Sitrit Y."/>
            <person name="Stielow B."/>
            <person name="Szollosi G."/>
            <person name="Zifcakova L."/>
            <person name="Stursova M."/>
            <person name="Spatafora J.W."/>
            <person name="Tedersoo L."/>
            <person name="Vaario L.-M."/>
            <person name="Yamada A."/>
            <person name="Yan M."/>
            <person name="Wang P."/>
            <person name="Xu J."/>
            <person name="Bruns T."/>
            <person name="Baldrian P."/>
            <person name="Vilgalys R."/>
            <person name="Henrissat B."/>
            <person name="Grigoriev I.V."/>
            <person name="Hibbett D."/>
            <person name="Nagy L.G."/>
            <person name="Martin F.M."/>
        </authorList>
    </citation>
    <scope>NUCLEOTIDE SEQUENCE</scope>
    <source>
        <strain evidence="2">Prilba</strain>
    </source>
</reference>
<keyword evidence="3" id="KW-1185">Reference proteome</keyword>
<feature type="transmembrane region" description="Helical" evidence="1">
    <location>
        <begin position="40"/>
        <end position="62"/>
    </location>
</feature>
<keyword evidence="1" id="KW-0812">Transmembrane</keyword>
<dbReference type="EMBL" id="WHVB01000004">
    <property type="protein sequence ID" value="KAF8483283.1"/>
    <property type="molecule type" value="Genomic_DNA"/>
</dbReference>
<comment type="caution">
    <text evidence="2">The sequence shown here is derived from an EMBL/GenBank/DDBJ whole genome shotgun (WGS) entry which is preliminary data.</text>
</comment>
<accession>A0A9P5N0P6</accession>
<evidence type="ECO:0000313" key="2">
    <source>
        <dbReference type="EMBL" id="KAF8483283.1"/>
    </source>
</evidence>
<evidence type="ECO:0000256" key="1">
    <source>
        <dbReference type="SAM" id="Phobius"/>
    </source>
</evidence>
<protein>
    <submittedName>
        <fullName evidence="2">Uncharacterized protein</fullName>
    </submittedName>
</protein>
<proteinExistence type="predicted"/>
<sequence>MSSLASVYFACSVAGAAFFGAYVVLAFTALYLLCQRERTVTTVVMMVLTVVMFGISAAFLSLDIYLVSDGLLHPQRYPKTVVNRFGPEMTTQIILQGINSILGDSIVIWRAYTVWGRRLSVVIVPLVLLVGVGLSFFAMAFAQARASHESNYATAFQNSLIAMPCLTLATNVAATALVLARIFALHIAMRKAEHLDGLSSIIGQGGVRYRRLLKVLIESGGMYCLTWLILLCLILSGSKASHVFLSIIGQLTGIYPTLIIVLVSLNLGQQDRVQGPAIDTGLKFNSNNASQSTYARTVSVTIARTRDSCRASEGDLEGGIELVTGTGCREFLEHA</sequence>
<keyword evidence="1" id="KW-0472">Membrane</keyword>
<feature type="transmembrane region" description="Helical" evidence="1">
    <location>
        <begin position="161"/>
        <end position="184"/>
    </location>
</feature>